<evidence type="ECO:0000256" key="1">
    <source>
        <dbReference type="ARBA" id="ARBA00004141"/>
    </source>
</evidence>
<feature type="transmembrane region" description="Helical" evidence="5">
    <location>
        <begin position="244"/>
        <end position="265"/>
    </location>
</feature>
<dbReference type="EMBL" id="BDSP01000174">
    <property type="protein sequence ID" value="GAX21934.1"/>
    <property type="molecule type" value="Genomic_DNA"/>
</dbReference>
<feature type="transmembrane region" description="Helical" evidence="5">
    <location>
        <begin position="372"/>
        <end position="390"/>
    </location>
</feature>
<dbReference type="AlphaFoldDB" id="A0A1Z5K6S2"/>
<feature type="transmembrane region" description="Helical" evidence="5">
    <location>
        <begin position="341"/>
        <end position="360"/>
    </location>
</feature>
<dbReference type="InParanoid" id="A0A1Z5K6S2"/>
<protein>
    <recommendedName>
        <fullName evidence="6">Major facilitator superfamily (MFS) profile domain-containing protein</fullName>
    </recommendedName>
</protein>
<feature type="transmembrane region" description="Helical" evidence="5">
    <location>
        <begin position="431"/>
        <end position="448"/>
    </location>
</feature>
<evidence type="ECO:0000313" key="8">
    <source>
        <dbReference type="Proteomes" id="UP000198406"/>
    </source>
</evidence>
<feature type="transmembrane region" description="Helical" evidence="5">
    <location>
        <begin position="187"/>
        <end position="208"/>
    </location>
</feature>
<organism evidence="7 8">
    <name type="scientific">Fistulifera solaris</name>
    <name type="common">Oleaginous diatom</name>
    <dbReference type="NCBI Taxonomy" id="1519565"/>
    <lineage>
        <taxon>Eukaryota</taxon>
        <taxon>Sar</taxon>
        <taxon>Stramenopiles</taxon>
        <taxon>Ochrophyta</taxon>
        <taxon>Bacillariophyta</taxon>
        <taxon>Bacillariophyceae</taxon>
        <taxon>Bacillariophycidae</taxon>
        <taxon>Naviculales</taxon>
        <taxon>Naviculaceae</taxon>
        <taxon>Fistulifera</taxon>
    </lineage>
</organism>
<dbReference type="GO" id="GO:0022857">
    <property type="term" value="F:transmembrane transporter activity"/>
    <property type="evidence" value="ECO:0007669"/>
    <property type="project" value="InterPro"/>
</dbReference>
<accession>A0A1Z5K6S2</accession>
<reference evidence="7 8" key="1">
    <citation type="journal article" date="2015" name="Plant Cell">
        <title>Oil accumulation by the oleaginous diatom Fistulifera solaris as revealed by the genome and transcriptome.</title>
        <authorList>
            <person name="Tanaka T."/>
            <person name="Maeda Y."/>
            <person name="Veluchamy A."/>
            <person name="Tanaka M."/>
            <person name="Abida H."/>
            <person name="Marechal E."/>
            <person name="Bowler C."/>
            <person name="Muto M."/>
            <person name="Sunaga Y."/>
            <person name="Tanaka M."/>
            <person name="Yoshino T."/>
            <person name="Taniguchi T."/>
            <person name="Fukuda Y."/>
            <person name="Nemoto M."/>
            <person name="Matsumoto M."/>
            <person name="Wong P.S."/>
            <person name="Aburatani S."/>
            <person name="Fujibuchi W."/>
        </authorList>
    </citation>
    <scope>NUCLEOTIDE SEQUENCE [LARGE SCALE GENOMIC DNA]</scope>
    <source>
        <strain evidence="7 8">JPCC DA0580</strain>
    </source>
</reference>
<keyword evidence="8" id="KW-1185">Reference proteome</keyword>
<evidence type="ECO:0000313" key="7">
    <source>
        <dbReference type="EMBL" id="GAX21934.1"/>
    </source>
</evidence>
<sequence>MPPEDDSPQRQQHQRQLQLYYDETLRRRSAGADHIHMPLIERNDSECSGDDKPSFFEAFRESRAGPQIVILITLLALGLGSVIGVVPSVMTDRYAHLLHDLPRNVTCSSFQANEKPPACFAASADAQQAVANERLISNALTFFTSSLIGSFSDEYGRKPILVAGLLLSCLSPTILVLIQLHETMSPFYYYAAGAIQVNWFAVALSSLADVLPPQWRAPSFGMLLAGFSCGFALAPRFSLWFGHFYVSVWSLVTLLGGLSIVVFFLPETISEDTKAQALLQRAERSMAWWYRPLWELSILNRNSLFRLLSSLAFFSGMVAAGDQTFLLYYIQERLSFNDKDIANLFLIMGVLGIFVQSIGLKTIIEKAGERNTIMISFALGTIHNLLYGLARNKATIFVAIAIGSGVSMAFPTISAIKANNVKDSEQGRIQGALYSVQAIASGLGPTVMRQIYGWSQDGTSIIWGPGTMFLFSSLFYVVAVYYASQLPEEANALHELSEEVNESSSEDMAEESSLLL</sequence>
<dbReference type="PANTHER" id="PTHR23507">
    <property type="entry name" value="ZGC:174356"/>
    <property type="match status" value="1"/>
</dbReference>
<keyword evidence="3 5" id="KW-1133">Transmembrane helix</keyword>
<dbReference type="SUPFAM" id="SSF103473">
    <property type="entry name" value="MFS general substrate transporter"/>
    <property type="match status" value="1"/>
</dbReference>
<keyword evidence="2 5" id="KW-0812">Transmembrane</keyword>
<name>A0A1Z5K6S2_FISSO</name>
<gene>
    <name evidence="7" type="ORF">FisN_40Hh017</name>
</gene>
<feature type="transmembrane region" description="Helical" evidence="5">
    <location>
        <begin position="68"/>
        <end position="89"/>
    </location>
</feature>
<evidence type="ECO:0000259" key="6">
    <source>
        <dbReference type="PROSITE" id="PS50850"/>
    </source>
</evidence>
<evidence type="ECO:0000256" key="3">
    <source>
        <dbReference type="ARBA" id="ARBA00022989"/>
    </source>
</evidence>
<dbReference type="Proteomes" id="UP000198406">
    <property type="component" value="Unassembled WGS sequence"/>
</dbReference>
<feature type="domain" description="Major facilitator superfamily (MFS) profile" evidence="6">
    <location>
        <begin position="73"/>
        <end position="491"/>
    </location>
</feature>
<dbReference type="GO" id="GO:0016020">
    <property type="term" value="C:membrane"/>
    <property type="evidence" value="ECO:0007669"/>
    <property type="project" value="UniProtKB-SubCell"/>
</dbReference>
<dbReference type="PANTHER" id="PTHR23507:SF1">
    <property type="entry name" value="FI18259P1-RELATED"/>
    <property type="match status" value="1"/>
</dbReference>
<keyword evidence="4 5" id="KW-0472">Membrane</keyword>
<feature type="transmembrane region" description="Helical" evidence="5">
    <location>
        <begin position="160"/>
        <end position="181"/>
    </location>
</feature>
<dbReference type="OrthoDB" id="419616at2759"/>
<feature type="transmembrane region" description="Helical" evidence="5">
    <location>
        <begin position="396"/>
        <end position="419"/>
    </location>
</feature>
<dbReference type="Pfam" id="PF07690">
    <property type="entry name" value="MFS_1"/>
    <property type="match status" value="1"/>
</dbReference>
<evidence type="ECO:0000256" key="4">
    <source>
        <dbReference type="ARBA" id="ARBA00023136"/>
    </source>
</evidence>
<proteinExistence type="predicted"/>
<feature type="transmembrane region" description="Helical" evidence="5">
    <location>
        <begin position="220"/>
        <end position="238"/>
    </location>
</feature>
<dbReference type="InterPro" id="IPR036259">
    <property type="entry name" value="MFS_trans_sf"/>
</dbReference>
<evidence type="ECO:0000256" key="5">
    <source>
        <dbReference type="SAM" id="Phobius"/>
    </source>
</evidence>
<dbReference type="Gene3D" id="1.20.1250.20">
    <property type="entry name" value="MFS general substrate transporter like domains"/>
    <property type="match status" value="1"/>
</dbReference>
<comment type="caution">
    <text evidence="7">The sequence shown here is derived from an EMBL/GenBank/DDBJ whole genome shotgun (WGS) entry which is preliminary data.</text>
</comment>
<feature type="transmembrane region" description="Helical" evidence="5">
    <location>
        <begin position="460"/>
        <end position="483"/>
    </location>
</feature>
<dbReference type="InterPro" id="IPR020846">
    <property type="entry name" value="MFS_dom"/>
</dbReference>
<dbReference type="PROSITE" id="PS50850">
    <property type="entry name" value="MFS"/>
    <property type="match status" value="1"/>
</dbReference>
<comment type="subcellular location">
    <subcellularLocation>
        <location evidence="1">Membrane</location>
        <topology evidence="1">Multi-pass membrane protein</topology>
    </subcellularLocation>
</comment>
<feature type="transmembrane region" description="Helical" evidence="5">
    <location>
        <begin position="307"/>
        <end position="329"/>
    </location>
</feature>
<evidence type="ECO:0000256" key="2">
    <source>
        <dbReference type="ARBA" id="ARBA00022692"/>
    </source>
</evidence>
<dbReference type="InterPro" id="IPR011701">
    <property type="entry name" value="MFS"/>
</dbReference>